<sequence length="147" mass="16273">MEVYGLVCLYCLTTFDDLKDRRVKVSEILIFGAIGIIINIVYRPNDLLSILGGVMIGVLLYLFSIISKGRIGKGDALLIMVTGLYLGFKDTLLLLWLSMVLAAIVGTIYVRKHHVKMDVELPFVPFLLIGYVVMFMVTNLGGLIVCG</sequence>
<gene>
    <name evidence="4" type="ORF">SAMN02745725_01922</name>
</gene>
<feature type="transmembrane region" description="Helical" evidence="2">
    <location>
        <begin position="25"/>
        <end position="42"/>
    </location>
</feature>
<evidence type="ECO:0000256" key="1">
    <source>
        <dbReference type="ARBA" id="ARBA00005801"/>
    </source>
</evidence>
<dbReference type="InterPro" id="IPR000045">
    <property type="entry name" value="Prepilin_IV_endopep_pep"/>
</dbReference>
<keyword evidence="2" id="KW-1133">Transmembrane helix</keyword>
<feature type="transmembrane region" description="Helical" evidence="2">
    <location>
        <begin position="94"/>
        <end position="111"/>
    </location>
</feature>
<keyword evidence="4" id="KW-0808">Transferase</keyword>
<feature type="transmembrane region" description="Helical" evidence="2">
    <location>
        <begin position="48"/>
        <end position="66"/>
    </location>
</feature>
<dbReference type="GO" id="GO:0008168">
    <property type="term" value="F:methyltransferase activity"/>
    <property type="evidence" value="ECO:0007669"/>
    <property type="project" value="UniProtKB-KW"/>
</dbReference>
<dbReference type="Gene3D" id="1.20.120.1220">
    <property type="match status" value="1"/>
</dbReference>
<keyword evidence="2" id="KW-0812">Transmembrane</keyword>
<comment type="similarity">
    <text evidence="1">Belongs to the peptidase A24 family.</text>
</comment>
<dbReference type="GO" id="GO:0032259">
    <property type="term" value="P:methylation"/>
    <property type="evidence" value="ECO:0007669"/>
    <property type="project" value="UniProtKB-KW"/>
</dbReference>
<evidence type="ECO:0000256" key="2">
    <source>
        <dbReference type="SAM" id="Phobius"/>
    </source>
</evidence>
<name>A0A1M6H6T6_PSEXY</name>
<feature type="domain" description="Prepilin type IV endopeptidase peptidase" evidence="3">
    <location>
        <begin position="6"/>
        <end position="106"/>
    </location>
</feature>
<dbReference type="GO" id="GO:0005886">
    <property type="term" value="C:plasma membrane"/>
    <property type="evidence" value="ECO:0007669"/>
    <property type="project" value="TreeGrafter"/>
</dbReference>
<evidence type="ECO:0000259" key="3">
    <source>
        <dbReference type="Pfam" id="PF01478"/>
    </source>
</evidence>
<dbReference type="AlphaFoldDB" id="A0A1M6H6T6"/>
<dbReference type="PANTHER" id="PTHR30487:SF0">
    <property type="entry name" value="PREPILIN LEADER PEPTIDASE_N-METHYLTRANSFERASE-RELATED"/>
    <property type="match status" value="1"/>
</dbReference>
<proteinExistence type="inferred from homology"/>
<dbReference type="GO" id="GO:0006465">
    <property type="term" value="P:signal peptide processing"/>
    <property type="evidence" value="ECO:0007669"/>
    <property type="project" value="TreeGrafter"/>
</dbReference>
<keyword evidence="5" id="KW-1185">Reference proteome</keyword>
<dbReference type="EMBL" id="FQYQ01000012">
    <property type="protein sequence ID" value="SHJ17823.1"/>
    <property type="molecule type" value="Genomic_DNA"/>
</dbReference>
<accession>A0A1M6H6T6</accession>
<dbReference type="PANTHER" id="PTHR30487">
    <property type="entry name" value="TYPE 4 PREPILIN-LIKE PROTEINS LEADER PEPTIDE-PROCESSING ENZYME"/>
    <property type="match status" value="1"/>
</dbReference>
<evidence type="ECO:0000313" key="4">
    <source>
        <dbReference type="EMBL" id="SHJ17823.1"/>
    </source>
</evidence>
<feature type="transmembrane region" description="Helical" evidence="2">
    <location>
        <begin position="123"/>
        <end position="145"/>
    </location>
</feature>
<dbReference type="Proteomes" id="UP000184185">
    <property type="component" value="Unassembled WGS sequence"/>
</dbReference>
<keyword evidence="4" id="KW-0489">Methyltransferase</keyword>
<organism evidence="4 5">
    <name type="scientific">Pseudobutyrivibrio xylanivorans DSM 14809</name>
    <dbReference type="NCBI Taxonomy" id="1123012"/>
    <lineage>
        <taxon>Bacteria</taxon>
        <taxon>Bacillati</taxon>
        <taxon>Bacillota</taxon>
        <taxon>Clostridia</taxon>
        <taxon>Lachnospirales</taxon>
        <taxon>Lachnospiraceae</taxon>
        <taxon>Pseudobutyrivibrio</taxon>
    </lineage>
</organism>
<reference evidence="4 5" key="1">
    <citation type="submission" date="2016-11" db="EMBL/GenBank/DDBJ databases">
        <authorList>
            <person name="Jaros S."/>
            <person name="Januszkiewicz K."/>
            <person name="Wedrychowicz H."/>
        </authorList>
    </citation>
    <scope>NUCLEOTIDE SEQUENCE [LARGE SCALE GENOMIC DNA]</scope>
    <source>
        <strain evidence="4 5">DSM 14809</strain>
    </source>
</reference>
<dbReference type="GO" id="GO:0004190">
    <property type="term" value="F:aspartic-type endopeptidase activity"/>
    <property type="evidence" value="ECO:0007669"/>
    <property type="project" value="InterPro"/>
</dbReference>
<evidence type="ECO:0000313" key="5">
    <source>
        <dbReference type="Proteomes" id="UP000184185"/>
    </source>
</evidence>
<dbReference type="InterPro" id="IPR050882">
    <property type="entry name" value="Prepilin_peptidase/N-MTase"/>
</dbReference>
<protein>
    <submittedName>
        <fullName evidence="4">Leader peptidase (Prepilin peptidase) / N-methyltransferase</fullName>
    </submittedName>
</protein>
<dbReference type="OrthoDB" id="2057245at2"/>
<dbReference type="RefSeq" id="WP_072916858.1">
    <property type="nucleotide sequence ID" value="NZ_FQYQ01000012.1"/>
</dbReference>
<keyword evidence="2" id="KW-0472">Membrane</keyword>
<dbReference type="Pfam" id="PF01478">
    <property type="entry name" value="Peptidase_A24"/>
    <property type="match status" value="1"/>
</dbReference>